<protein>
    <submittedName>
        <fullName evidence="1">Uncharacterized protein</fullName>
    </submittedName>
</protein>
<name>A0ABZ1AF28_9PSED</name>
<dbReference type="GeneID" id="88824902"/>
<proteinExistence type="predicted"/>
<organism evidence="1 2">
    <name type="scientific">Pseudomonas canadensis</name>
    <dbReference type="NCBI Taxonomy" id="915099"/>
    <lineage>
        <taxon>Bacteria</taxon>
        <taxon>Pseudomonadati</taxon>
        <taxon>Pseudomonadota</taxon>
        <taxon>Gammaproteobacteria</taxon>
        <taxon>Pseudomonadales</taxon>
        <taxon>Pseudomonadaceae</taxon>
        <taxon>Pseudomonas</taxon>
    </lineage>
</organism>
<evidence type="ECO:0000313" key="1">
    <source>
        <dbReference type="EMBL" id="WRI27228.1"/>
    </source>
</evidence>
<dbReference type="Proteomes" id="UP001322392">
    <property type="component" value="Chromosome"/>
</dbReference>
<evidence type="ECO:0000313" key="2">
    <source>
        <dbReference type="Proteomes" id="UP001322392"/>
    </source>
</evidence>
<keyword evidence="2" id="KW-1185">Reference proteome</keyword>
<dbReference type="RefSeq" id="WP_028615920.1">
    <property type="nucleotide sequence ID" value="NZ_AYTD01000010.1"/>
</dbReference>
<dbReference type="EMBL" id="CP139639">
    <property type="protein sequence ID" value="WRI27228.1"/>
    <property type="molecule type" value="Genomic_DNA"/>
</dbReference>
<sequence length="153" mass="16793">MPAQTATLNSHQQSVLIPWALEAAGTFSVFLDGQDIDIQTITIVNDPSQRILRITGRNTVGQDTVREIDIEFADHTPAGTTFILEDTEFTSTRIWLSVKTATESYAVRGVNGTLSIQQISPQLIKVQGAAVARTDTDPNGQKHDLIINFDIRT</sequence>
<gene>
    <name evidence="1" type="ORF">SPL95_13120</name>
</gene>
<accession>A0ABZ1AF28</accession>
<reference evidence="1 2" key="1">
    <citation type="submission" date="2023-12" db="EMBL/GenBank/DDBJ databases">
        <title>First complete genome sequence of Pseudomonas canadensis strain Pcan-CK-23 isolated from homogenized tissues of Zophobas morio larvae.</title>
        <authorList>
            <person name="Kundlacz C."/>
            <person name="Aldeia C."/>
            <person name="Eddoubaji Y."/>
            <person name="Campos-Madueno E.I."/>
            <person name="Endimiani A."/>
        </authorList>
    </citation>
    <scope>NUCLEOTIDE SEQUENCE [LARGE SCALE GENOMIC DNA]</scope>
    <source>
        <strain evidence="1 2">Pcan-CK-23</strain>
    </source>
</reference>